<feature type="region of interest" description="Disordered" evidence="2">
    <location>
        <begin position="1917"/>
        <end position="1951"/>
    </location>
</feature>
<dbReference type="Pfam" id="PF13517">
    <property type="entry name" value="FG-GAP_3"/>
    <property type="match status" value="1"/>
</dbReference>
<feature type="domain" description="Bacterial Ig-like" evidence="3">
    <location>
        <begin position="609"/>
        <end position="695"/>
    </location>
</feature>
<dbReference type="EMBL" id="CP056117">
    <property type="protein sequence ID" value="QKZ96268.1"/>
    <property type="molecule type" value="Genomic_DNA"/>
</dbReference>
<feature type="region of interest" description="Disordered" evidence="2">
    <location>
        <begin position="386"/>
        <end position="428"/>
    </location>
</feature>
<feature type="domain" description="Bacterial Ig-like" evidence="3">
    <location>
        <begin position="835"/>
        <end position="912"/>
    </location>
</feature>
<evidence type="ECO:0000259" key="3">
    <source>
        <dbReference type="Pfam" id="PF19077"/>
    </source>
</evidence>
<feature type="region of interest" description="Disordered" evidence="2">
    <location>
        <begin position="879"/>
        <end position="904"/>
    </location>
</feature>
<feature type="domain" description="Bacterial Ig-like" evidence="3">
    <location>
        <begin position="1971"/>
        <end position="2062"/>
    </location>
</feature>
<feature type="region of interest" description="Disordered" evidence="2">
    <location>
        <begin position="1556"/>
        <end position="1584"/>
    </location>
</feature>
<feature type="domain" description="Bacterial Ig-like" evidence="3">
    <location>
        <begin position="3143"/>
        <end position="3230"/>
    </location>
</feature>
<feature type="domain" description="Bacterial Ig-like" evidence="3">
    <location>
        <begin position="2709"/>
        <end position="2794"/>
    </location>
</feature>
<dbReference type="Pfam" id="PF19077">
    <property type="entry name" value="Big_13"/>
    <property type="match status" value="30"/>
</dbReference>
<evidence type="ECO:0000313" key="5">
    <source>
        <dbReference type="Proteomes" id="UP000509421"/>
    </source>
</evidence>
<feature type="compositionally biased region" description="Polar residues" evidence="2">
    <location>
        <begin position="731"/>
        <end position="743"/>
    </location>
</feature>
<feature type="region of interest" description="Disordered" evidence="2">
    <location>
        <begin position="1405"/>
        <end position="1430"/>
    </location>
</feature>
<feature type="domain" description="Bacterial Ig-like" evidence="3">
    <location>
        <begin position="1143"/>
        <end position="1222"/>
    </location>
</feature>
<feature type="region of interest" description="Disordered" evidence="2">
    <location>
        <begin position="821"/>
        <end position="850"/>
    </location>
</feature>
<feature type="domain" description="Bacterial Ig-like" evidence="3">
    <location>
        <begin position="1361"/>
        <end position="1438"/>
    </location>
</feature>
<dbReference type="Proteomes" id="UP000509421">
    <property type="component" value="Chromosome"/>
</dbReference>
<feature type="region of interest" description="Disordered" evidence="2">
    <location>
        <begin position="1347"/>
        <end position="1376"/>
    </location>
</feature>
<feature type="domain" description="Bacterial Ig-like" evidence="3">
    <location>
        <begin position="1035"/>
        <end position="1110"/>
    </location>
</feature>
<evidence type="ECO:0000256" key="1">
    <source>
        <dbReference type="ARBA" id="ARBA00022729"/>
    </source>
</evidence>
<feature type="compositionally biased region" description="Polar residues" evidence="2">
    <location>
        <begin position="2400"/>
        <end position="2409"/>
    </location>
</feature>
<name>A0A7H8U8S9_ENTCL</name>
<feature type="region of interest" description="Disordered" evidence="2">
    <location>
        <begin position="171"/>
        <end position="220"/>
    </location>
</feature>
<feature type="region of interest" description="Disordered" evidence="2">
    <location>
        <begin position="505"/>
        <end position="533"/>
    </location>
</feature>
<feature type="domain" description="Bacterial Ig-like" evidence="3">
    <location>
        <begin position="1663"/>
        <end position="1742"/>
    </location>
</feature>
<dbReference type="InterPro" id="IPR013517">
    <property type="entry name" value="FG-GAP"/>
</dbReference>
<feature type="domain" description="Bacterial Ig-like" evidence="3">
    <location>
        <begin position="1882"/>
        <end position="1959"/>
    </location>
</feature>
<feature type="domain" description="Bacterial Ig-like" evidence="3">
    <location>
        <begin position="398"/>
        <end position="489"/>
    </location>
</feature>
<feature type="domain" description="Bacterial Ig-like" evidence="3">
    <location>
        <begin position="2494"/>
        <end position="2584"/>
    </location>
</feature>
<feature type="domain" description="Bacterial Ig-like" evidence="3">
    <location>
        <begin position="296"/>
        <end position="376"/>
    </location>
</feature>
<feature type="domain" description="Bacterial Ig-like" evidence="3">
    <location>
        <begin position="3028"/>
        <end position="3118"/>
    </location>
</feature>
<dbReference type="SUPFAM" id="SSF51120">
    <property type="entry name" value="beta-Roll"/>
    <property type="match status" value="1"/>
</dbReference>
<feature type="region of interest" description="Disordered" evidence="2">
    <location>
        <begin position="1466"/>
        <end position="1491"/>
    </location>
</feature>
<dbReference type="RefSeq" id="WP_176608651.1">
    <property type="nucleotide sequence ID" value="NZ_CP056117.1"/>
</dbReference>
<dbReference type="InterPro" id="IPR044016">
    <property type="entry name" value="Big_13"/>
</dbReference>
<feature type="compositionally biased region" description="Polar residues" evidence="2">
    <location>
        <begin position="1257"/>
        <end position="1269"/>
    </location>
</feature>
<dbReference type="SUPFAM" id="SSF69318">
    <property type="entry name" value="Integrin alpha N-terminal domain"/>
    <property type="match status" value="1"/>
</dbReference>
<evidence type="ECO:0000256" key="2">
    <source>
        <dbReference type="SAM" id="MobiDB-lite"/>
    </source>
</evidence>
<feature type="domain" description="Bacterial Ig-like" evidence="3">
    <location>
        <begin position="3241"/>
        <end position="3332"/>
    </location>
</feature>
<feature type="domain" description="Bacterial Ig-like" evidence="3">
    <location>
        <begin position="1776"/>
        <end position="1856"/>
    </location>
</feature>
<feature type="region of interest" description="Disordered" evidence="2">
    <location>
        <begin position="1975"/>
        <end position="1998"/>
    </location>
</feature>
<feature type="compositionally biased region" description="Polar residues" evidence="2">
    <location>
        <begin position="1416"/>
        <end position="1429"/>
    </location>
</feature>
<accession>A0A7H8U8S9</accession>
<feature type="domain" description="Bacterial Ig-like" evidence="3">
    <location>
        <begin position="1555"/>
        <end position="1636"/>
    </location>
</feature>
<feature type="compositionally biased region" description="Polar residues" evidence="2">
    <location>
        <begin position="1975"/>
        <end position="1985"/>
    </location>
</feature>
<dbReference type="InterPro" id="IPR011049">
    <property type="entry name" value="Serralysin-like_metalloprot_C"/>
</dbReference>
<dbReference type="Gene3D" id="3.30.420.430">
    <property type="match status" value="20"/>
</dbReference>
<dbReference type="InterPro" id="IPR028994">
    <property type="entry name" value="Integrin_alpha_N"/>
</dbReference>
<sequence length="4361" mass="451872">MTENKVILAVNNGDGKTRLLTADAGRTVKVKLIPGNKYLLKNVNDDFAPENITLQRVGKALHIIQEGDTQPSIIIENYFDGDSKNPTLMGMAEDGLLYAYIPLSGESYDNGYLMAEDSLAPVALGGEPLGAGGPLLSAPDDENDMLFGLLGWFALAAAGVGAAFALSELDKDESDSQSAPEKPSIGKTVDDEGSIKGPLQSGDVTDDSAPSLIGKGKPGDTIHIIDNDKEIGSVIVDDEGEWSYTPDKPLDDGEHDLSVVVEDPDGNMSPPSDPITIVVDTVAPDAPSIEHIMDKVGKITGEIIEDAYTDDPKPEMSGTGEAGATITIYDNGKKIGETTVNEDGRWYFKPSENLTDGNHSITVSQTDKAGNVSEPSDERDFIVLTEPPGKADTPSVIDDNGPVTGPLKPGDVTDDTKPSFSGEGTPGNTIVIKDNDKEIGSVIVDDEGKWTYTPDKDLSEGEHNVEVIEEDPLGNVGQPSDPIQIIVDTTPPAKPDMVDAEDNTGPITGQLKGGDVTDETRPVFSGKGEPGDTVTIYDGDEVLGSTVIDDEGNWSLKPEKPLGEGDHSITVTQTDKAGNTSDPSEALEFEVDTTAPDASADVLKITAVADDVGDRQGNVASGEITDDSKPLISGIGEAGNTVYVYTTDASGKHLIGTAVVGSDGTWSLTPETPLTEGLNKLTLETQDPAGNRVAGEAPSYDINLLIPVSTAPSINSVVDNAEPHVGPLQKGESTNDTTPTLSGSAAPGDIVSILDNGKVIGTVKADSNGKWSFTPDTALADGKHTFTVTATDAAGNARTSGSFPIVIDTAAPSPAENIVINDNVGDKQGPVGPGDTTDDQSPTLSGEAEPGSVVDIYDNDEKIGSVIVDDEGKWSYTPDTPLAKGDHEITTTVTDPSGNTSEPSPGISFTVDPDPNQVTVGEVVDDQGPIVGNLKPGTVTDDVRPELSGKGKPGSTVTIMDGDDVLGSTVVDPDGNWTFTPEQDLADGDHSLTVISKDPAGNEVTSPSFDITVDATAPEKPVLGSATDDVGTIRGDLSNGGTTDDANPTFNGSAEPGSRVDIYDNGEHIGSTIADDNGAWQFTPTTPLPEGEHHITTTATDEAGNTGPESDDFVLVTDYTPPVASSDVLNITSVMDDVGGRQGNVASGEITDDSKPVINGIGEAGSTVFVYSTDANGKHLLGSAVVNSEGTWTLALDTPLVEGLNQLTLETQDAVGNRVAGEAPSYDITVLIPVSTEPSINSVVDNAEPHVGPMQKGETTNDTTPTLSGSAAPGDVVSILDNGKVIGTVKADGSGKWSFTPDTALADGKHTFTVTATDAAGNARTSGTFPIVIDTAAPSPAENIVINDNVGDKQGPVGPGDTTDDQSPTLSGEAEPGSVVDIYDNDEKIGSVIVDDEGKWSYTPDTPLAKGDHEITTTVTDPSGNTSEPSPGISFTVDPDPNQVTVGEVVDDQGPIVGNLKPGTVTDDARPELSGKGKPGSTVTIMDGDDVLGSTVVDPDGNWTFTPEQDLADGDHSLTVISKDPAGNDVTFPAFDITVDTTAPEKPVVSLATDDVGSSRGVLSSGSTTDDANPTFKGSAEPGSRVDIYDNGELIGSTVVDENGGWQFTPTTALPEGEHHITTTATDEAGNTSPESDDFVLITDYTAPDASKVAITEVYDDVNTAGVIASGGETDDNRPLIKGTGAEPGNTITVYNGDKVIGTAKVQADGTWSLEPTTPLPDGKYTLTAKETDGVGNVSGPSGEYIINVATVPPQAPTLDTVYDDVAPHADYLQKGDVTNDTTPTLSGSSGVAGGTISIYDNGRLIGTTTVAGNGSWSFTPDTALADGSHNFTATVTDGVGRTSEPTGGFGIVIDTKAPEAASDLLVTDNVGAYQGPVVSGDTTDDNTPTLSGKAEPGSTVNIIDNGQVIGTAKVNPDGTWSYTPDQPLANGAHDLTTTVTDPSGNTGPEGSHVVITVDVVPGKVEITAVTDDTGSVTDSLSQGALTDDTRPQISGTAKAGSTVTIMDGSNVLGTTTAGADGTWSFTPSVDLGRGDHTFTAKAKDPMGNESSSSSWNVTIDTDAPVKPTIDAALDDVGSVQGNLANGGTTDDPTPTLSGKAEAGSTVKIYDQNGLLGEVTAKADGTWSFSPVAKLPEGEHRFHVTATDKAGNTSVASDDFVLTLDFTAPDVSKVSITDVMDDFGSVTGSIASGGKTDDNTPLIKGTGAEPGNTITVYNGDKVIGTAKVQADGTWELQVTKALPDGTYNLTVKETDSVGNTTAASPEYIIQIDAGGQPLPPTLSSVEDDVAPHTGPLQKDATTNDNTLLLTGTAEAGVTVRIYGGPNGTTLLGETKADPQGKWSFNTPKLADGVHTFVAEAINDIGQVSPQTGGFPITVDTSAPGEVTGFIVSDNEGPKTGTLSNGDTTDDATPTISGKAEPGSVVHIFVNGQENGTAVADANGDWTYTTGSLVDGEYTFTARAEDSAGNLGVENAGVTVTLDTSSVPVTIVRVMDDKGSVTGELKANDVTDDARPEFSGKAKAGSTVTIMDGNVVLGSVKTDASGTWVFTPTSDLGDGVHNITATAKDLTGKEDTSSTFSFEIDSKVPNRPSIDYAEDQVGTIKDDLNNNDVTDDPQPILHGTAEAGSTVNIYTVDGTLLGTVTANSNGAWNFKPGSKLPEGKNTFYVTATDEAGNVSDKSADFILTTDYTAPDASKVTIDSVTDNVGNVQGIVADGGVLDDSRPVIRGSGAEAGNVITVYTTDKDGNTKVLGTTKVDPNGKWELTPSESLYGDSINKLTVTETDSVGNVAKPADSYDVIMSDTPNAPAIVNVLDDTGTTVINLADNALTKDDTPTLKGTADGVAGDTITIYNGSQVVGKTTLNSDGTWSFTPSPALADGNYIFTVTNTNSAGQESDRSGSFTLTIDSTAPNPVSGLQVADDQGAWKGQLTDGMTTDDNKPTFTGKAEQGSTVTIYDNGQAIGSVVVTNTDGSWQYTPTTPLADGEHQFATQVTDPAGNASAIVDDITVNVSTGASYLQLLQVVDDVQETGGSRVLREGEVTNDSQVQLVGKATAGSTIIITDVGGVQLGTVKADANGDWEFTPLSSLSDGAHTLRITGTDPSNNPLTPIDFDLVVDTVAPVAPVITDVLDDVNPVQGSVAHGKPTNDTTPEITGTAEKGSTVNVYHQVDATTRILLGTAVADSTTGQWTLQITDANKLTEGTWNLVATSTDAAGNISTPSNTWTIVVDTTVSDAVINISSISEDRGASDTDFITSDNTLLINGELNKALQADEWVEISLDNGVTWTRASTVTSTGWTVDMQNTPLNDGAYTIQARVVDNAGNVGSTDSQALQVASGGSDMNGLSTTTKVTTDTSHGLTTGDHFSHAATATNGDMVTRDRTVTISGNLSAALQAGEHLQISLDNGKTWKTLALNGQSWSYELPEATASTTHSFKLQVIDVAGNPGTNTNFADSYNVVIDLDSPDAITMAPDVPQHTSTGDSFTFSSGQYGRVEAGAIVSLVSDVNSNGTYQEGLDQIIGFAKANADGSWTLNTTLPAGAHNLAFVVWDEAGNRSSMSASTSTGVTEGGGSTLIEQTWGGTTDSDGRGLNAAAVTISQDGLWSFFQSARGTSGTTTANAGRVYDSVTREDYDSTYLAQPSTGNGSDYNVDDPSYSRYINSATFADINRDGYTDVMSQVSSYGNAGRTAYWLQNADGSYSAKALDQGSLNHLGGVIAYDREGDGYLDFVLADSEADSISFVKNEQGTLSYEDNSGFSDGHPGGALPTALSVLHEVGAVDIDNNGTVDITAHIDYNGAGSYAGNTSRGLGIIYNQTTGTSETNFGEVGYYANVFRNDGHEDYGNRSISMTYGDYNNDGWLDLFLSRGSKGGANSDESRIYLNDGTGKLNATDSQAQWFGDSLDGGTSLAVDWNHDGKMDIIEVPRSDVNGAPMLYTNTGSNNWGTNKVSLTGNTTFNNMTGAVALDYDWDGSMDLVLYRSGADANVVASDDAGRTMLVKNTNIAADGTSLQIRIVDGNGINTFYSNTVKLYNSAGELVATQLINPQSSGSSNSMGLVSFFGLDPNEVYSVQMLRITDGKADHIGATGSIGGYTNGTVNENWGGLTTGKAHDSYVLTAESGNAVNNTSGNSGTIGTGYNDTFFGSAGNDTYNGGGGWNQIVSGKPVWSETAGMDVVDYSRSTSAVNANLWTGTATGNGTDKLLSIEGLVGSNQQDTFTDNSANNLFDGRGGNDAFYLVNGGNDTLMYKVLAGMSNDGTGGNGHDTIHGFKVGNLVNDSDADLLDMSELLDYKGSVSFFEDDGKLELDYSSRGVLDYVKVEVVGSDTVISIDRDGQGGQHGFTQVVTLADVQTDLVTLLQNNQIMM</sequence>
<gene>
    <name evidence="4" type="ORF">HWQ14_00390</name>
</gene>
<feature type="domain" description="Bacterial Ig-like" evidence="3">
    <location>
        <begin position="2607"/>
        <end position="2686"/>
    </location>
</feature>
<feature type="compositionally biased region" description="Low complexity" evidence="2">
    <location>
        <begin position="1556"/>
        <end position="1567"/>
    </location>
</feature>
<feature type="domain" description="Bacterial Ig-like" evidence="3">
    <location>
        <begin position="729"/>
        <end position="809"/>
    </location>
</feature>
<feature type="compositionally biased region" description="Polar residues" evidence="2">
    <location>
        <begin position="569"/>
        <end position="583"/>
    </location>
</feature>
<feature type="domain" description="Bacterial Ig-like" evidence="3">
    <location>
        <begin position="2393"/>
        <end position="2483"/>
    </location>
</feature>
<feature type="domain" description="Bacterial Ig-like" evidence="3">
    <location>
        <begin position="505"/>
        <end position="593"/>
    </location>
</feature>
<feature type="compositionally biased region" description="Polar residues" evidence="2">
    <location>
        <begin position="1936"/>
        <end position="1949"/>
    </location>
</feature>
<feature type="domain" description="Bacterial Ig-like" evidence="3">
    <location>
        <begin position="938"/>
        <end position="1014"/>
    </location>
</feature>
<dbReference type="Gene3D" id="2.60.40.10">
    <property type="entry name" value="Immunoglobulins"/>
    <property type="match status" value="7"/>
</dbReference>
<feature type="region of interest" description="Disordered" evidence="2">
    <location>
        <begin position="1249"/>
        <end position="1271"/>
    </location>
</feature>
<organism evidence="4 5">
    <name type="scientific">Enterobacter cloacae</name>
    <dbReference type="NCBI Taxonomy" id="550"/>
    <lineage>
        <taxon>Bacteria</taxon>
        <taxon>Pseudomonadati</taxon>
        <taxon>Pseudomonadota</taxon>
        <taxon>Gammaproteobacteria</taxon>
        <taxon>Enterobacterales</taxon>
        <taxon>Enterobacteriaceae</taxon>
        <taxon>Enterobacter</taxon>
        <taxon>Enterobacter cloacae complex</taxon>
    </lineage>
</organism>
<feature type="domain" description="Bacterial Ig-like" evidence="3">
    <location>
        <begin position="2182"/>
        <end position="2272"/>
    </location>
</feature>
<feature type="region of interest" description="Disordered" evidence="2">
    <location>
        <begin position="1877"/>
        <end position="1896"/>
    </location>
</feature>
<feature type="domain" description="Bacterial Ig-like" evidence="3">
    <location>
        <begin position="2812"/>
        <end position="2907"/>
    </location>
</feature>
<feature type="compositionally biased region" description="Polar residues" evidence="2">
    <location>
        <begin position="890"/>
        <end position="903"/>
    </location>
</feature>
<feature type="region of interest" description="Disordered" evidence="2">
    <location>
        <begin position="2390"/>
        <end position="2409"/>
    </location>
</feature>
<keyword evidence="1" id="KW-0732">Signal</keyword>
<feature type="domain" description="Bacterial Ig-like" evidence="3">
    <location>
        <begin position="2288"/>
        <end position="2380"/>
    </location>
</feature>
<feature type="domain" description="Bacterial Ig-like" evidence="3">
    <location>
        <begin position="2081"/>
        <end position="2165"/>
    </location>
</feature>
<dbReference type="NCBIfam" id="NF033510">
    <property type="entry name" value="Ca_tandemer"/>
    <property type="match status" value="28"/>
</dbReference>
<feature type="domain" description="Bacterial Ig-like" evidence="3">
    <location>
        <begin position="2912"/>
        <end position="3004"/>
    </location>
</feature>
<feature type="domain" description="Bacterial Ig-like" evidence="3">
    <location>
        <begin position="1464"/>
        <end position="1541"/>
    </location>
</feature>
<feature type="domain" description="Bacterial Ig-like" evidence="3">
    <location>
        <begin position="193"/>
        <end position="281"/>
    </location>
</feature>
<reference evidence="4 5" key="1">
    <citation type="submission" date="2020-06" db="EMBL/GenBank/DDBJ databases">
        <title>Long-read sequencing of DSM26481-BlokeschLab.</title>
        <authorList>
            <person name="Blokesch M."/>
        </authorList>
    </citation>
    <scope>NUCLEOTIDE SEQUENCE [LARGE SCALE GENOMIC DNA]</scope>
    <source>
        <strain evidence="4 5">DSM 26481</strain>
    </source>
</reference>
<dbReference type="InterPro" id="IPR013783">
    <property type="entry name" value="Ig-like_fold"/>
</dbReference>
<feature type="region of interest" description="Disordered" evidence="2">
    <location>
        <begin position="559"/>
        <end position="583"/>
    </location>
</feature>
<protein>
    <submittedName>
        <fullName evidence="4">Ig-like domain repeat protein</fullName>
    </submittedName>
</protein>
<feature type="region of interest" description="Disordered" evidence="2">
    <location>
        <begin position="719"/>
        <end position="744"/>
    </location>
</feature>
<evidence type="ECO:0000313" key="4">
    <source>
        <dbReference type="EMBL" id="QKZ96268.1"/>
    </source>
</evidence>
<feature type="domain" description="Bacterial Ig-like" evidence="3">
    <location>
        <begin position="1252"/>
        <end position="1335"/>
    </location>
</feature>
<proteinExistence type="predicted"/>